<organism evidence="2 3">
    <name type="scientific">Fusarium oxysporum</name>
    <name type="common">Fusarium vascular wilt</name>
    <dbReference type="NCBI Taxonomy" id="5507"/>
    <lineage>
        <taxon>Eukaryota</taxon>
        <taxon>Fungi</taxon>
        <taxon>Dikarya</taxon>
        <taxon>Ascomycota</taxon>
        <taxon>Pezizomycotina</taxon>
        <taxon>Sordariomycetes</taxon>
        <taxon>Hypocreomycetidae</taxon>
        <taxon>Hypocreales</taxon>
        <taxon>Nectriaceae</taxon>
        <taxon>Fusarium</taxon>
        <taxon>Fusarium oxysporum species complex</taxon>
    </lineage>
</organism>
<proteinExistence type="predicted"/>
<protein>
    <recommendedName>
        <fullName evidence="4">C2H2-type domain-containing protein</fullName>
    </recommendedName>
</protein>
<feature type="region of interest" description="Disordered" evidence="1">
    <location>
        <begin position="1"/>
        <end position="38"/>
    </location>
</feature>
<feature type="compositionally biased region" description="Acidic residues" evidence="1">
    <location>
        <begin position="26"/>
        <end position="36"/>
    </location>
</feature>
<name>A0A8H5AK77_FUSOX</name>
<accession>A0A8H5AK77</accession>
<evidence type="ECO:0000313" key="3">
    <source>
        <dbReference type="Proteomes" id="UP000558688"/>
    </source>
</evidence>
<sequence>MTGLISENPTSSLQESMRSSDGYSSSEDDIPGDESCCEGQLRDSAFYTNEKIEDAVKRILSQAFQQFSKATRSSAPPDELDHFKCPFYASNPEKYRECLARHDLRSVESVIRHMQRHHKQPPYCPRCSKTFETVAECDTHIIKEKCKTEPLMIPDGINYYQQMELKSTPKKRDYHQWPTKRRWEHIYKLVFRETQSCPSAYLDTNEMMVLQARDFWKAHGGKYITEYFRAQSGLEMEDAQAMLYNACLRALVEHVVDQSLVVSGTGWIKCIKALQNYLFSFFIPWR</sequence>
<feature type="compositionally biased region" description="Polar residues" evidence="1">
    <location>
        <begin position="1"/>
        <end position="25"/>
    </location>
</feature>
<dbReference type="AlphaFoldDB" id="A0A8H5AK77"/>
<dbReference type="Proteomes" id="UP000558688">
    <property type="component" value="Unassembled WGS sequence"/>
</dbReference>
<evidence type="ECO:0000313" key="2">
    <source>
        <dbReference type="EMBL" id="KAF5266154.1"/>
    </source>
</evidence>
<dbReference type="PANTHER" id="PTHR38166:SF1">
    <property type="entry name" value="C2H2-TYPE DOMAIN-CONTAINING PROTEIN"/>
    <property type="match status" value="1"/>
</dbReference>
<evidence type="ECO:0000256" key="1">
    <source>
        <dbReference type="SAM" id="MobiDB-lite"/>
    </source>
</evidence>
<reference evidence="2" key="1">
    <citation type="submission" date="2020-02" db="EMBL/GenBank/DDBJ databases">
        <title>Identification and distribution of gene clusters putatively required for synthesis of sphingolipid metabolism inhibitors in phylogenetically diverse species of the filamentous fungus Fusarium.</title>
        <authorList>
            <person name="Kim H.-S."/>
            <person name="Busman M."/>
            <person name="Brown D.W."/>
            <person name="Divon H."/>
            <person name="Uhlig S."/>
            <person name="Proctor R.H."/>
        </authorList>
    </citation>
    <scope>NUCLEOTIDE SEQUENCE [LARGE SCALE GENOMIC DNA]</scope>
    <source>
        <strain evidence="2">NRRL 39464</strain>
    </source>
</reference>
<evidence type="ECO:0008006" key="4">
    <source>
        <dbReference type="Google" id="ProtNLM"/>
    </source>
</evidence>
<dbReference type="PANTHER" id="PTHR38166">
    <property type="entry name" value="C2H2-TYPE DOMAIN-CONTAINING PROTEIN-RELATED"/>
    <property type="match status" value="1"/>
</dbReference>
<dbReference type="EMBL" id="JAAFOW010000446">
    <property type="protein sequence ID" value="KAF5266154.1"/>
    <property type="molecule type" value="Genomic_DNA"/>
</dbReference>
<comment type="caution">
    <text evidence="2">The sequence shown here is derived from an EMBL/GenBank/DDBJ whole genome shotgun (WGS) entry which is preliminary data.</text>
</comment>
<gene>
    <name evidence="2" type="ORF">FOXYS1_3016</name>
</gene>